<feature type="transmembrane region" description="Helical" evidence="13">
    <location>
        <begin position="141"/>
        <end position="165"/>
    </location>
</feature>
<keyword evidence="9 13" id="KW-1133">Transmembrane helix</keyword>
<dbReference type="InterPro" id="IPR050083">
    <property type="entry name" value="HtpX_protease"/>
</dbReference>
<keyword evidence="8" id="KW-0862">Zinc</keyword>
<evidence type="ECO:0000256" key="4">
    <source>
        <dbReference type="ARBA" id="ARBA00022670"/>
    </source>
</evidence>
<keyword evidence="6" id="KW-0479">Metal-binding</keyword>
<dbReference type="Gene3D" id="1.25.40.10">
    <property type="entry name" value="Tetratricopeptide repeat domain"/>
    <property type="match status" value="1"/>
</dbReference>
<evidence type="ECO:0000256" key="10">
    <source>
        <dbReference type="ARBA" id="ARBA00023049"/>
    </source>
</evidence>
<dbReference type="EMBL" id="JYON01000001">
    <property type="protein sequence ID" value="KJH73380.1"/>
    <property type="molecule type" value="Genomic_DNA"/>
</dbReference>
<keyword evidence="10" id="KW-0482">Metalloprotease</keyword>
<gene>
    <name evidence="15" type="ORF">UH38_00950</name>
</gene>
<keyword evidence="3" id="KW-1003">Cell membrane</keyword>
<dbReference type="OrthoDB" id="15218at2"/>
<comment type="subcellular location">
    <subcellularLocation>
        <location evidence="2">Cell membrane</location>
        <topology evidence="2">Multi-pass membrane protein</topology>
    </subcellularLocation>
</comment>
<feature type="transmembrane region" description="Helical" evidence="13">
    <location>
        <begin position="497"/>
        <end position="522"/>
    </location>
</feature>
<evidence type="ECO:0000256" key="9">
    <source>
        <dbReference type="ARBA" id="ARBA00022989"/>
    </source>
</evidence>
<protein>
    <recommendedName>
        <fullName evidence="14">Peptidase M48 domain-containing protein</fullName>
    </recommendedName>
</protein>
<reference evidence="15 16" key="1">
    <citation type="submission" date="2015-02" db="EMBL/GenBank/DDBJ databases">
        <title>Draft genome of a novel marine cyanobacterium (Chroococcales) isolated from South Atlantic Ocean.</title>
        <authorList>
            <person name="Rigonato J."/>
            <person name="Alvarenga D.O."/>
            <person name="Branco L.H."/>
            <person name="Varani A.M."/>
            <person name="Brandini F.P."/>
            <person name="Fiore M.F."/>
        </authorList>
    </citation>
    <scope>NUCLEOTIDE SEQUENCE [LARGE SCALE GENOMIC DNA]</scope>
    <source>
        <strain evidence="15 16">CENA595</strain>
    </source>
</reference>
<sequence>MAAVPESSLQAGLAALATGDFQDAIAHLEVVCQNQENTLDKLQAQKALLEAYKQNGEKQKAIALCQELCQSTEPQVREWVFSSHPELVASLVGDETGFVAFEQPSGVEEDYRGIEPFVWRYAPRATRWQALKQVNLLPLRLLAVGSAIALFWLIRATLTVFMLLFNDILVKLPYLEPYQPFYSNNTELIFCLLLLLTVFCPWLLDLLLQQFYGLQPLSLIQLSKISPEASRVIQRYCRQHNWRLPQLRILPTTAPLALTYGNLPRTARIVVSQGLLEQLADDEIAAICALELAHIAHGDFVFMSLLLLVRQIVYTVYEQISVWGDRQSQPILYVSAAVASAAYGLWWWLGLPGVWLSQLRVYYSDRFAVNITGNPNGLTRALLKIAVGIAKDTQQKEQTSTLLESLNMFLPTSYYQSITLGSLYPHTDFVPVLAWDCLNPYRFWLTINNTHPLLGDRLQRLERLCQQWHLESELDLLNIPAQTLVSKRQFLLQIAPYLAVLLGLLVSGLFWLIGGISLIVWIPQLAWMFGDWLLIKAFLPIAFSIGTFVRINPLFPDITSKSVRHAPTLAQLSANPAALPINSQPLRLQGKLLGRRGIGNWLGQDLILQSPQGAIALHYQSLLGPIGYIFLRQSLNPQDLLGRHIVINGWFRRGATCWIDVDTLQTQSGKSCRSNHPLWTTILAIAIAVWGAYLLANS</sequence>
<evidence type="ECO:0000256" key="8">
    <source>
        <dbReference type="ARBA" id="ARBA00022833"/>
    </source>
</evidence>
<dbReference type="SUPFAM" id="SSF48452">
    <property type="entry name" value="TPR-like"/>
    <property type="match status" value="1"/>
</dbReference>
<feature type="coiled-coil region" evidence="12">
    <location>
        <begin position="25"/>
        <end position="59"/>
    </location>
</feature>
<dbReference type="STRING" id="1618023.UH38_00950"/>
<organism evidence="15 16">
    <name type="scientific">Aliterella atlantica CENA595</name>
    <dbReference type="NCBI Taxonomy" id="1618023"/>
    <lineage>
        <taxon>Bacteria</taxon>
        <taxon>Bacillati</taxon>
        <taxon>Cyanobacteriota</taxon>
        <taxon>Cyanophyceae</taxon>
        <taxon>Chroococcidiopsidales</taxon>
        <taxon>Aliterellaceae</taxon>
        <taxon>Aliterella</taxon>
    </lineage>
</organism>
<keyword evidence="11 13" id="KW-0472">Membrane</keyword>
<keyword evidence="4" id="KW-0645">Protease</keyword>
<evidence type="ECO:0000256" key="5">
    <source>
        <dbReference type="ARBA" id="ARBA00022692"/>
    </source>
</evidence>
<dbReference type="Gene3D" id="3.30.2010.10">
    <property type="entry name" value="Metalloproteases ('zincins'), catalytic domain"/>
    <property type="match status" value="1"/>
</dbReference>
<dbReference type="PANTHER" id="PTHR43221:SF1">
    <property type="entry name" value="PROTEASE HTPX"/>
    <property type="match status" value="1"/>
</dbReference>
<evidence type="ECO:0000256" key="11">
    <source>
        <dbReference type="ARBA" id="ARBA00023136"/>
    </source>
</evidence>
<keyword evidence="5 13" id="KW-0812">Transmembrane</keyword>
<evidence type="ECO:0000256" key="3">
    <source>
        <dbReference type="ARBA" id="ARBA00022475"/>
    </source>
</evidence>
<dbReference type="GO" id="GO:0005886">
    <property type="term" value="C:plasma membrane"/>
    <property type="evidence" value="ECO:0007669"/>
    <property type="project" value="UniProtKB-SubCell"/>
</dbReference>
<feature type="transmembrane region" description="Helical" evidence="13">
    <location>
        <begin position="534"/>
        <end position="555"/>
    </location>
</feature>
<dbReference type="GO" id="GO:0004222">
    <property type="term" value="F:metalloendopeptidase activity"/>
    <property type="evidence" value="ECO:0007669"/>
    <property type="project" value="InterPro"/>
</dbReference>
<evidence type="ECO:0000313" key="16">
    <source>
        <dbReference type="Proteomes" id="UP000032452"/>
    </source>
</evidence>
<evidence type="ECO:0000256" key="13">
    <source>
        <dbReference type="SAM" id="Phobius"/>
    </source>
</evidence>
<keyword evidence="7" id="KW-0378">Hydrolase</keyword>
<dbReference type="Pfam" id="PF01435">
    <property type="entry name" value="Peptidase_M48"/>
    <property type="match status" value="1"/>
</dbReference>
<dbReference type="GO" id="GO:0006508">
    <property type="term" value="P:proteolysis"/>
    <property type="evidence" value="ECO:0007669"/>
    <property type="project" value="UniProtKB-KW"/>
</dbReference>
<dbReference type="InterPro" id="IPR011990">
    <property type="entry name" value="TPR-like_helical_dom_sf"/>
</dbReference>
<dbReference type="AlphaFoldDB" id="A0A0D8ZX94"/>
<dbReference type="RefSeq" id="WP_045052725.1">
    <property type="nucleotide sequence ID" value="NZ_CAWMDP010000017.1"/>
</dbReference>
<evidence type="ECO:0000256" key="12">
    <source>
        <dbReference type="SAM" id="Coils"/>
    </source>
</evidence>
<evidence type="ECO:0000313" key="15">
    <source>
        <dbReference type="EMBL" id="KJH73380.1"/>
    </source>
</evidence>
<feature type="transmembrane region" description="Helical" evidence="13">
    <location>
        <begin position="332"/>
        <end position="356"/>
    </location>
</feature>
<accession>A0A0D8ZX94</accession>
<comment type="caution">
    <text evidence="15">The sequence shown here is derived from an EMBL/GenBank/DDBJ whole genome shotgun (WGS) entry which is preliminary data.</text>
</comment>
<comment type="cofactor">
    <cofactor evidence="1">
        <name>Zn(2+)</name>
        <dbReference type="ChEBI" id="CHEBI:29105"/>
    </cofactor>
</comment>
<name>A0A0D8ZX94_9CYAN</name>
<keyword evidence="16" id="KW-1185">Reference proteome</keyword>
<dbReference type="InterPro" id="IPR001915">
    <property type="entry name" value="Peptidase_M48"/>
</dbReference>
<evidence type="ECO:0000256" key="1">
    <source>
        <dbReference type="ARBA" id="ARBA00001947"/>
    </source>
</evidence>
<dbReference type="PANTHER" id="PTHR43221">
    <property type="entry name" value="PROTEASE HTPX"/>
    <property type="match status" value="1"/>
</dbReference>
<dbReference type="GO" id="GO:0046872">
    <property type="term" value="F:metal ion binding"/>
    <property type="evidence" value="ECO:0007669"/>
    <property type="project" value="UniProtKB-KW"/>
</dbReference>
<proteinExistence type="predicted"/>
<dbReference type="Proteomes" id="UP000032452">
    <property type="component" value="Unassembled WGS sequence"/>
</dbReference>
<feature type="domain" description="Peptidase M48" evidence="14">
    <location>
        <begin position="231"/>
        <end position="463"/>
    </location>
</feature>
<evidence type="ECO:0000259" key="14">
    <source>
        <dbReference type="Pfam" id="PF01435"/>
    </source>
</evidence>
<feature type="transmembrane region" description="Helical" evidence="13">
    <location>
        <begin position="300"/>
        <end position="317"/>
    </location>
</feature>
<evidence type="ECO:0000256" key="6">
    <source>
        <dbReference type="ARBA" id="ARBA00022723"/>
    </source>
</evidence>
<keyword evidence="12" id="KW-0175">Coiled coil</keyword>
<feature type="transmembrane region" description="Helical" evidence="13">
    <location>
        <begin position="185"/>
        <end position="208"/>
    </location>
</feature>
<evidence type="ECO:0000256" key="7">
    <source>
        <dbReference type="ARBA" id="ARBA00022801"/>
    </source>
</evidence>
<evidence type="ECO:0000256" key="2">
    <source>
        <dbReference type="ARBA" id="ARBA00004651"/>
    </source>
</evidence>
<feature type="transmembrane region" description="Helical" evidence="13">
    <location>
        <begin position="678"/>
        <end position="696"/>
    </location>
</feature>